<dbReference type="GO" id="GO:0019878">
    <property type="term" value="P:lysine biosynthetic process via aminoadipic acid"/>
    <property type="evidence" value="ECO:0007669"/>
    <property type="project" value="TreeGrafter"/>
</dbReference>
<dbReference type="PANTHER" id="PTHR12215:SF10">
    <property type="entry name" value="L-AMINOADIPATE-SEMIALDEHYDE DEHYDROGENASE-PHOSPHOPANTETHEINYL TRANSFERASE"/>
    <property type="match status" value="1"/>
</dbReference>
<evidence type="ECO:0000313" key="5">
    <source>
        <dbReference type="Proteomes" id="UP000028302"/>
    </source>
</evidence>
<dbReference type="GO" id="GO:0000287">
    <property type="term" value="F:magnesium ion binding"/>
    <property type="evidence" value="ECO:0007669"/>
    <property type="project" value="InterPro"/>
</dbReference>
<evidence type="ECO:0000256" key="2">
    <source>
        <dbReference type="ARBA" id="ARBA00022679"/>
    </source>
</evidence>
<dbReference type="Pfam" id="PF01648">
    <property type="entry name" value="ACPS"/>
    <property type="match status" value="1"/>
</dbReference>
<dbReference type="SUPFAM" id="SSF56214">
    <property type="entry name" value="4'-phosphopantetheinyl transferase"/>
    <property type="match status" value="2"/>
</dbReference>
<dbReference type="EMBL" id="APNK01000002">
    <property type="protein sequence ID" value="KEZ78836.1"/>
    <property type="molecule type" value="Genomic_DNA"/>
</dbReference>
<feature type="domain" description="4'-phosphopantetheinyl transferase" evidence="3">
    <location>
        <begin position="104"/>
        <end position="190"/>
    </location>
</feature>
<dbReference type="eggNOG" id="COG2091">
    <property type="taxonomic scope" value="Bacteria"/>
</dbReference>
<comment type="caution">
    <text evidence="4">The sequence shown here is derived from an EMBL/GenBank/DDBJ whole genome shotgun (WGS) entry which is preliminary data.</text>
</comment>
<evidence type="ECO:0000259" key="3">
    <source>
        <dbReference type="Pfam" id="PF01648"/>
    </source>
</evidence>
<evidence type="ECO:0000313" key="4">
    <source>
        <dbReference type="EMBL" id="KEZ78836.1"/>
    </source>
</evidence>
<reference evidence="4 5" key="1">
    <citation type="submission" date="2013-03" db="EMBL/GenBank/DDBJ databases">
        <title>Salinisphaera hydrothermalis C41B8 Genome Sequencing.</title>
        <authorList>
            <person name="Li C."/>
            <person name="Lai Q."/>
            <person name="Shao Z."/>
        </authorList>
    </citation>
    <scope>NUCLEOTIDE SEQUENCE [LARGE SCALE GENOMIC DNA]</scope>
    <source>
        <strain evidence="4 5">C41B8</strain>
    </source>
</reference>
<dbReference type="InterPro" id="IPR050559">
    <property type="entry name" value="P-Pant_transferase_sf"/>
</dbReference>
<sequence length="245" mass="26840">MTRLNLALFVFDDTVDPDDLRAGLSDTERGHEAGIVHAGRRREYLASRWLLRHHLAAEYNAAPQALSIEYPRGAAPRCRRGSRHLGLSHSGSACLSLMAETPAGCDIERIHARRFAPAQLAAHCFHADEVAELRRVGPADQLRDFHQLWTLKEAALKAQGLGLGAGMKKPSFRLRPTLRCTRVRSAAAWFFAATELDSVKDRFAIGVATRRPAATIDLVALRPDGSDGVQRTALVVDWATAAHAP</sequence>
<comment type="similarity">
    <text evidence="1">Belongs to the P-Pant transferase superfamily. Gsp/Sfp/HetI/AcpT family.</text>
</comment>
<gene>
    <name evidence="4" type="ORF">C41B8_01862</name>
</gene>
<accession>A0A084IQ52</accession>
<evidence type="ECO:0000256" key="1">
    <source>
        <dbReference type="ARBA" id="ARBA00010990"/>
    </source>
</evidence>
<name>A0A084IQ52_SALHC</name>
<dbReference type="GO" id="GO:0005829">
    <property type="term" value="C:cytosol"/>
    <property type="evidence" value="ECO:0007669"/>
    <property type="project" value="TreeGrafter"/>
</dbReference>
<dbReference type="Gene3D" id="3.90.470.20">
    <property type="entry name" value="4'-phosphopantetheinyl transferase domain"/>
    <property type="match status" value="2"/>
</dbReference>
<keyword evidence="2" id="KW-0808">Transferase</keyword>
<dbReference type="InterPro" id="IPR037143">
    <property type="entry name" value="4-PPantetheinyl_Trfase_dom_sf"/>
</dbReference>
<dbReference type="InterPro" id="IPR008278">
    <property type="entry name" value="4-PPantetheinyl_Trfase_dom"/>
</dbReference>
<dbReference type="STRING" id="1304275.C41B8_01862"/>
<dbReference type="Proteomes" id="UP000028302">
    <property type="component" value="Unassembled WGS sequence"/>
</dbReference>
<organism evidence="4 5">
    <name type="scientific">Salinisphaera hydrothermalis (strain C41B8)</name>
    <dbReference type="NCBI Taxonomy" id="1304275"/>
    <lineage>
        <taxon>Bacteria</taxon>
        <taxon>Pseudomonadati</taxon>
        <taxon>Pseudomonadota</taxon>
        <taxon>Gammaproteobacteria</taxon>
        <taxon>Salinisphaerales</taxon>
        <taxon>Salinisphaeraceae</taxon>
        <taxon>Salinisphaera</taxon>
    </lineage>
</organism>
<proteinExistence type="inferred from homology"/>
<dbReference type="OrthoDB" id="9808281at2"/>
<keyword evidence="5" id="KW-1185">Reference proteome</keyword>
<protein>
    <recommendedName>
        <fullName evidence="3">4'-phosphopantetheinyl transferase domain-containing protein</fullName>
    </recommendedName>
</protein>
<dbReference type="PANTHER" id="PTHR12215">
    <property type="entry name" value="PHOSPHOPANTETHEINE TRANSFERASE"/>
    <property type="match status" value="1"/>
</dbReference>
<dbReference type="GO" id="GO:0008897">
    <property type="term" value="F:holo-[acyl-carrier-protein] synthase activity"/>
    <property type="evidence" value="ECO:0007669"/>
    <property type="project" value="InterPro"/>
</dbReference>
<dbReference type="AlphaFoldDB" id="A0A084IQ52"/>
<dbReference type="RefSeq" id="WP_051882727.1">
    <property type="nucleotide sequence ID" value="NZ_APNK01000002.1"/>
</dbReference>